<proteinExistence type="predicted"/>
<keyword evidence="1" id="KW-0433">Leucine-rich repeat</keyword>
<dbReference type="RefSeq" id="XP_017858692.1">
    <property type="nucleotide sequence ID" value="XM_018003203.1"/>
</dbReference>
<evidence type="ECO:0000313" key="6">
    <source>
        <dbReference type="RefSeq" id="XP_017858692.1"/>
    </source>
</evidence>
<evidence type="ECO:0000256" key="3">
    <source>
        <dbReference type="SAM" id="MobiDB-lite"/>
    </source>
</evidence>
<evidence type="ECO:0000313" key="5">
    <source>
        <dbReference type="Proteomes" id="UP000694904"/>
    </source>
</evidence>
<dbReference type="GeneID" id="108610848"/>
<keyword evidence="5" id="KW-1185">Reference proteome</keyword>
<dbReference type="Pfam" id="PF13855">
    <property type="entry name" value="LRR_8"/>
    <property type="match status" value="2"/>
</dbReference>
<protein>
    <submittedName>
        <fullName evidence="6">Uncharacterized protein LOC108610848</fullName>
    </submittedName>
</protein>
<feature type="region of interest" description="Disordered" evidence="3">
    <location>
        <begin position="455"/>
        <end position="479"/>
    </location>
</feature>
<feature type="transmembrane region" description="Helical" evidence="4">
    <location>
        <begin position="507"/>
        <end position="529"/>
    </location>
</feature>
<reference evidence="6" key="3">
    <citation type="submission" date="2025-08" db="UniProtKB">
        <authorList>
            <consortium name="RefSeq"/>
        </authorList>
    </citation>
    <scope>IDENTIFICATION</scope>
    <source>
        <tissue evidence="6">Whole organism</tissue>
    </source>
</reference>
<sequence length="675" mass="75207">MRHASLLKWNANEPMTHCSTASTGSYASSLPLPLPLLLLFMLPLPAVVVGAESSCLIRATLYVTPPEQRSVQDFGLPLDIDCAGNGSATGGAVFDLGAQRVAGKLHVRLNGSQTPPLADVVGYGLAYLHNCAQLESVEIERFVLEASLPLSCGTEQEEEQEQELERLRVVALRHNELGTLSGNSFALLPHLQQLLLEDNSLRLLEPLEGCRELQELSIRRERQLALRQAELLEQLEQLQRLELTQLKLVRREFLEALPGQLTELLVQQTLVEPRHLRLGNGTEQLLRLSLVECELSSFALDASIGSKLQQLNLSGNALRELQLSNSSLISLDLSANHLRSLNSTWFAQLQHLQTLQLQRNQLHSLSWPQVLQLAPGSLTRLDLSSNELVRLEQTEHAAWEQVQQLHIHIDDNPWSCQWLLNFSHDQPQLFRLFRYAKYISLINVNGLSCKPQLEKEKEKGKEAVEPSTPRNKTEGNWSVSHGQLNVSSHTVLYGNPLQQSHSQRSEALVIVFMLPLGIALLFLLLYLYLHCERMFHWSYYSGGLSCFGGGKASSNHRFVDHIDIVRYPIANGSSSANVAEDLDQPIALADGYETPVSGSASICNCAGPRQSHGSCSRTHHVTYEAMPTDLPYQLYTEIKEPTDTNEADEAPVELPAASAPIYEHLGFEEEQPMEV</sequence>
<evidence type="ECO:0000256" key="4">
    <source>
        <dbReference type="SAM" id="Phobius"/>
    </source>
</evidence>
<dbReference type="InterPro" id="IPR050333">
    <property type="entry name" value="SLRP"/>
</dbReference>
<dbReference type="SMART" id="SM00369">
    <property type="entry name" value="LRR_TYP"/>
    <property type="match status" value="5"/>
</dbReference>
<organism evidence="5 6">
    <name type="scientific">Drosophila arizonae</name>
    <name type="common">Fruit fly</name>
    <dbReference type="NCBI Taxonomy" id="7263"/>
    <lineage>
        <taxon>Eukaryota</taxon>
        <taxon>Metazoa</taxon>
        <taxon>Ecdysozoa</taxon>
        <taxon>Arthropoda</taxon>
        <taxon>Hexapoda</taxon>
        <taxon>Insecta</taxon>
        <taxon>Pterygota</taxon>
        <taxon>Neoptera</taxon>
        <taxon>Endopterygota</taxon>
        <taxon>Diptera</taxon>
        <taxon>Brachycera</taxon>
        <taxon>Muscomorpha</taxon>
        <taxon>Ephydroidea</taxon>
        <taxon>Drosophilidae</taxon>
        <taxon>Drosophila</taxon>
    </lineage>
</organism>
<reference evidence="5" key="1">
    <citation type="journal article" date="1997" name="Nucleic Acids Res.">
        <title>tRNAscan-SE: a program for improved detection of transfer RNA genes in genomic sequence.</title>
        <authorList>
            <person name="Lowe T.M."/>
            <person name="Eddy S.R."/>
        </authorList>
    </citation>
    <scope>NUCLEOTIDE SEQUENCE [LARGE SCALE GENOMIC DNA]</scope>
</reference>
<feature type="compositionally biased region" description="Polar residues" evidence="3">
    <location>
        <begin position="468"/>
        <end position="479"/>
    </location>
</feature>
<evidence type="ECO:0000256" key="1">
    <source>
        <dbReference type="ARBA" id="ARBA00022614"/>
    </source>
</evidence>
<dbReference type="PANTHER" id="PTHR45712">
    <property type="entry name" value="AGAP008170-PA"/>
    <property type="match status" value="1"/>
</dbReference>
<dbReference type="Gene3D" id="3.80.10.10">
    <property type="entry name" value="Ribonuclease Inhibitor"/>
    <property type="match status" value="2"/>
</dbReference>
<name>A0ABM1NUQ6_DROAR</name>
<keyword evidence="2" id="KW-0677">Repeat</keyword>
<dbReference type="PANTHER" id="PTHR45712:SF22">
    <property type="entry name" value="INSULIN-LIKE GROWTH FACTOR-BINDING PROTEIN COMPLEX ACID LABILE SUBUNIT"/>
    <property type="match status" value="1"/>
</dbReference>
<reference evidence="5" key="2">
    <citation type="journal article" date="2016" name="G3 (Bethesda)">
        <title>Genome Evolution in Three Species of Cactophilic Drosophila.</title>
        <authorList>
            <person name="Sanchez-Flores A."/>
            <person name="Penazola F."/>
            <person name="Carpinteyro-Ponce J."/>
            <person name="Nazario-Yepiz N."/>
            <person name="Abreu-Goodger C."/>
            <person name="Machado C.A."/>
            <person name="Markow T.A."/>
        </authorList>
    </citation>
    <scope>NUCLEOTIDE SEQUENCE [LARGE SCALE GENOMIC DNA]</scope>
</reference>
<dbReference type="InterPro" id="IPR032675">
    <property type="entry name" value="LRR_dom_sf"/>
</dbReference>
<dbReference type="PROSITE" id="PS51450">
    <property type="entry name" value="LRR"/>
    <property type="match status" value="1"/>
</dbReference>
<dbReference type="SUPFAM" id="SSF52058">
    <property type="entry name" value="L domain-like"/>
    <property type="match status" value="1"/>
</dbReference>
<evidence type="ECO:0000256" key="2">
    <source>
        <dbReference type="ARBA" id="ARBA00022737"/>
    </source>
</evidence>
<keyword evidence="4" id="KW-0472">Membrane</keyword>
<gene>
    <name evidence="6" type="primary">LOC108610848</name>
</gene>
<dbReference type="InterPro" id="IPR001611">
    <property type="entry name" value="Leu-rich_rpt"/>
</dbReference>
<dbReference type="InterPro" id="IPR003591">
    <property type="entry name" value="Leu-rich_rpt_typical-subtyp"/>
</dbReference>
<dbReference type="Proteomes" id="UP000694904">
    <property type="component" value="Chromosome 3"/>
</dbReference>
<keyword evidence="4" id="KW-1133">Transmembrane helix</keyword>
<accession>A0ABM1NUQ6</accession>
<keyword evidence="4" id="KW-0812">Transmembrane</keyword>
<feature type="compositionally biased region" description="Basic and acidic residues" evidence="3">
    <location>
        <begin position="455"/>
        <end position="464"/>
    </location>
</feature>